<evidence type="ECO:0000256" key="6">
    <source>
        <dbReference type="ARBA" id="ARBA00022771"/>
    </source>
</evidence>
<dbReference type="GO" id="GO:0061665">
    <property type="term" value="F:SUMO ligase activity"/>
    <property type="evidence" value="ECO:0007669"/>
    <property type="project" value="TreeGrafter"/>
</dbReference>
<evidence type="ECO:0000256" key="11">
    <source>
        <dbReference type="SAM" id="MobiDB-lite"/>
    </source>
</evidence>
<keyword evidence="7" id="KW-0833">Ubl conjugation pathway</keyword>
<keyword evidence="14" id="KW-1185">Reference proteome</keyword>
<dbReference type="InterPro" id="IPR004181">
    <property type="entry name" value="Znf_MIZ"/>
</dbReference>
<name>A0A1E4TKI2_9ASCO</name>
<evidence type="ECO:0000256" key="9">
    <source>
        <dbReference type="ARBA" id="ARBA00023242"/>
    </source>
</evidence>
<gene>
    <name evidence="13" type="ORF">CANCADRAFT_839</name>
</gene>
<dbReference type="GO" id="GO:0030915">
    <property type="term" value="C:Smc5-Smc6 complex"/>
    <property type="evidence" value="ECO:0007669"/>
    <property type="project" value="InterPro"/>
</dbReference>
<dbReference type="InterPro" id="IPR026846">
    <property type="entry name" value="Nse2(Mms21)"/>
</dbReference>
<comment type="similarity">
    <text evidence="3">Belongs to the NSE2 family.</text>
</comment>
<evidence type="ECO:0000259" key="12">
    <source>
        <dbReference type="PROSITE" id="PS51044"/>
    </source>
</evidence>
<evidence type="ECO:0000256" key="7">
    <source>
        <dbReference type="ARBA" id="ARBA00022786"/>
    </source>
</evidence>
<evidence type="ECO:0000313" key="13">
    <source>
        <dbReference type="EMBL" id="ODV92252.1"/>
    </source>
</evidence>
<evidence type="ECO:0000256" key="10">
    <source>
        <dbReference type="PROSITE-ProRule" id="PRU00452"/>
    </source>
</evidence>
<dbReference type="GO" id="GO:0000724">
    <property type="term" value="P:double-strand break repair via homologous recombination"/>
    <property type="evidence" value="ECO:0007669"/>
    <property type="project" value="InterPro"/>
</dbReference>
<dbReference type="GO" id="GO:0005634">
    <property type="term" value="C:nucleus"/>
    <property type="evidence" value="ECO:0007669"/>
    <property type="project" value="UniProtKB-SubCell"/>
</dbReference>
<dbReference type="SUPFAM" id="SSF57850">
    <property type="entry name" value="RING/U-box"/>
    <property type="match status" value="1"/>
</dbReference>
<organism evidence="13 14">
    <name type="scientific">Tortispora caseinolytica NRRL Y-17796</name>
    <dbReference type="NCBI Taxonomy" id="767744"/>
    <lineage>
        <taxon>Eukaryota</taxon>
        <taxon>Fungi</taxon>
        <taxon>Dikarya</taxon>
        <taxon>Ascomycota</taxon>
        <taxon>Saccharomycotina</taxon>
        <taxon>Trigonopsidomycetes</taxon>
        <taxon>Trigonopsidales</taxon>
        <taxon>Trigonopsidaceae</taxon>
        <taxon>Tortispora</taxon>
    </lineage>
</organism>
<dbReference type="Proteomes" id="UP000095023">
    <property type="component" value="Unassembled WGS sequence"/>
</dbReference>
<evidence type="ECO:0000256" key="3">
    <source>
        <dbReference type="ARBA" id="ARBA00008212"/>
    </source>
</evidence>
<feature type="region of interest" description="Disordered" evidence="11">
    <location>
        <begin position="123"/>
        <end position="144"/>
    </location>
</feature>
<evidence type="ECO:0000256" key="4">
    <source>
        <dbReference type="ARBA" id="ARBA00022679"/>
    </source>
</evidence>
<evidence type="ECO:0000256" key="2">
    <source>
        <dbReference type="ARBA" id="ARBA00004718"/>
    </source>
</evidence>
<reference evidence="14" key="1">
    <citation type="submission" date="2016-02" db="EMBL/GenBank/DDBJ databases">
        <title>Comparative genomics of biotechnologically important yeasts.</title>
        <authorList>
            <consortium name="DOE Joint Genome Institute"/>
            <person name="Riley R."/>
            <person name="Haridas S."/>
            <person name="Wolfe K.H."/>
            <person name="Lopes M.R."/>
            <person name="Hittinger C.T."/>
            <person name="Goker M."/>
            <person name="Salamov A."/>
            <person name="Wisecaver J."/>
            <person name="Long T.M."/>
            <person name="Aerts A.L."/>
            <person name="Barry K."/>
            <person name="Choi C."/>
            <person name="Clum A."/>
            <person name="Coughlan A.Y."/>
            <person name="Deshpande S."/>
            <person name="Douglass A.P."/>
            <person name="Hanson S.J."/>
            <person name="Klenk H.-P."/>
            <person name="Labutti K."/>
            <person name="Lapidus A."/>
            <person name="Lindquist E."/>
            <person name="Lipzen A."/>
            <person name="Meier-Kolthoff J.P."/>
            <person name="Ohm R.A."/>
            <person name="Otillar R.P."/>
            <person name="Pangilinan J."/>
            <person name="Peng Y."/>
            <person name="Rokas A."/>
            <person name="Rosa C.A."/>
            <person name="Scheuner C."/>
            <person name="Sibirny A.A."/>
            <person name="Slot J.C."/>
            <person name="Stielow J.B."/>
            <person name="Sun H."/>
            <person name="Kurtzman C.P."/>
            <person name="Blackwell M."/>
            <person name="Jeffries T.W."/>
            <person name="Grigoriev I.V."/>
        </authorList>
    </citation>
    <scope>NUCLEOTIDE SEQUENCE [LARGE SCALE GENOMIC DNA]</scope>
    <source>
        <strain evidence="14">NRRL Y-17796</strain>
    </source>
</reference>
<dbReference type="InterPro" id="IPR013083">
    <property type="entry name" value="Znf_RING/FYVE/PHD"/>
</dbReference>
<keyword evidence="4" id="KW-0808">Transferase</keyword>
<dbReference type="UniPathway" id="UPA00886"/>
<keyword evidence="8" id="KW-0862">Zinc</keyword>
<proteinExistence type="inferred from homology"/>
<evidence type="ECO:0000256" key="8">
    <source>
        <dbReference type="ARBA" id="ARBA00022833"/>
    </source>
</evidence>
<feature type="domain" description="SP-RING-type" evidence="12">
    <location>
        <begin position="143"/>
        <end position="226"/>
    </location>
</feature>
<comment type="pathway">
    <text evidence="2">Protein modification; protein sumoylation.</text>
</comment>
<accession>A0A1E4TKI2</accession>
<dbReference type="GO" id="GO:0008270">
    <property type="term" value="F:zinc ion binding"/>
    <property type="evidence" value="ECO:0007669"/>
    <property type="project" value="UniProtKB-KW"/>
</dbReference>
<dbReference type="EMBL" id="KV453841">
    <property type="protein sequence ID" value="ODV92252.1"/>
    <property type="molecule type" value="Genomic_DNA"/>
</dbReference>
<dbReference type="AlphaFoldDB" id="A0A1E4TKI2"/>
<feature type="compositionally biased region" description="Acidic residues" evidence="11">
    <location>
        <begin position="135"/>
        <end position="144"/>
    </location>
</feature>
<dbReference type="Gene3D" id="3.30.40.10">
    <property type="entry name" value="Zinc/RING finger domain, C3HC4 (zinc finger)"/>
    <property type="match status" value="1"/>
</dbReference>
<dbReference type="PANTHER" id="PTHR21330:SF1">
    <property type="entry name" value="E3 SUMO-PROTEIN LIGASE NSE2"/>
    <property type="match status" value="1"/>
</dbReference>
<dbReference type="Pfam" id="PF11789">
    <property type="entry name" value="zf-Nse"/>
    <property type="match status" value="1"/>
</dbReference>
<evidence type="ECO:0000313" key="14">
    <source>
        <dbReference type="Proteomes" id="UP000095023"/>
    </source>
</evidence>
<evidence type="ECO:0000256" key="1">
    <source>
        <dbReference type="ARBA" id="ARBA00004123"/>
    </source>
</evidence>
<dbReference type="CDD" id="cd16651">
    <property type="entry name" value="SPL-RING_NSE2"/>
    <property type="match status" value="1"/>
</dbReference>
<dbReference type="PROSITE" id="PS51044">
    <property type="entry name" value="ZF_SP_RING"/>
    <property type="match status" value="1"/>
</dbReference>
<comment type="subcellular location">
    <subcellularLocation>
        <location evidence="1">Nucleus</location>
    </subcellularLocation>
</comment>
<sequence>MPHASITIPIETKTYELCMDELNKSLTAFDDLREIPELDSKVRDAAKAIDASARKMVIAKLLNDRAKSDLLTDDAHTVLQRKNDIAVEIAALPKSKRFGNDPLYKEIKRTVYAIRHADEDLPEDPRRWFDSDSSGGEDDDDENDDDLVVQRAVESFKCPLTGDLLQNPVTNSLCKHAYSKEAIMQYIERDPTMRYSCPVAGCTQFVSENVLIANPALERRLARHLRSLQPIAEFESI</sequence>
<evidence type="ECO:0000256" key="5">
    <source>
        <dbReference type="ARBA" id="ARBA00022723"/>
    </source>
</evidence>
<keyword evidence="9" id="KW-0539">Nucleus</keyword>
<dbReference type="PANTHER" id="PTHR21330">
    <property type="entry name" value="E3 SUMO-PROTEIN LIGASE NSE2"/>
    <property type="match status" value="1"/>
</dbReference>
<dbReference type="GO" id="GO:0016925">
    <property type="term" value="P:protein sumoylation"/>
    <property type="evidence" value="ECO:0007669"/>
    <property type="project" value="UniProtKB-UniPathway"/>
</dbReference>
<keyword evidence="5" id="KW-0479">Metal-binding</keyword>
<protein>
    <recommendedName>
        <fullName evidence="12">SP-RING-type domain-containing protein</fullName>
    </recommendedName>
</protein>
<keyword evidence="6 10" id="KW-0863">Zinc-finger</keyword>
<dbReference type="OrthoDB" id="756301at2759"/>